<feature type="transmembrane region" description="Helical" evidence="10">
    <location>
        <begin position="283"/>
        <end position="299"/>
    </location>
</feature>
<dbReference type="InterPro" id="IPR005467">
    <property type="entry name" value="His_kinase_dom"/>
</dbReference>
<dbReference type="Pfam" id="PF07695">
    <property type="entry name" value="7TMR-DISM_7TM"/>
    <property type="match status" value="1"/>
</dbReference>
<evidence type="ECO:0000259" key="13">
    <source>
        <dbReference type="PROSITE" id="PS50110"/>
    </source>
</evidence>
<dbReference type="SMART" id="SM00448">
    <property type="entry name" value="REC"/>
    <property type="match status" value="1"/>
</dbReference>
<keyword evidence="8" id="KW-0804">Transcription</keyword>
<protein>
    <recommendedName>
        <fullName evidence="2">histidine kinase</fullName>
        <ecNumber evidence="2">2.7.13.3</ecNumber>
    </recommendedName>
</protein>
<keyword evidence="3 9" id="KW-0597">Phosphoprotein</keyword>
<dbReference type="PANTHER" id="PTHR43547">
    <property type="entry name" value="TWO-COMPONENT HISTIDINE KINASE"/>
    <property type="match status" value="1"/>
</dbReference>
<evidence type="ECO:0000256" key="8">
    <source>
        <dbReference type="ARBA" id="ARBA00023163"/>
    </source>
</evidence>
<dbReference type="InterPro" id="IPR011006">
    <property type="entry name" value="CheY-like_superfamily"/>
</dbReference>
<evidence type="ECO:0000256" key="5">
    <source>
        <dbReference type="ARBA" id="ARBA00022777"/>
    </source>
</evidence>
<dbReference type="EMBL" id="FMAR01000023">
    <property type="protein sequence ID" value="SCC63360.1"/>
    <property type="molecule type" value="Genomic_DNA"/>
</dbReference>
<dbReference type="AlphaFoldDB" id="A0A1C4G5B5"/>
<dbReference type="SUPFAM" id="SSF46689">
    <property type="entry name" value="Homeodomain-like"/>
    <property type="match status" value="1"/>
</dbReference>
<dbReference type="CDD" id="cd17574">
    <property type="entry name" value="REC_OmpR"/>
    <property type="match status" value="1"/>
</dbReference>
<evidence type="ECO:0000313" key="15">
    <source>
        <dbReference type="Proteomes" id="UP000242818"/>
    </source>
</evidence>
<dbReference type="RefSeq" id="WP_089715562.1">
    <property type="nucleotide sequence ID" value="NZ_FMAR01000023.1"/>
</dbReference>
<dbReference type="PROSITE" id="PS00041">
    <property type="entry name" value="HTH_ARAC_FAMILY_1"/>
    <property type="match status" value="1"/>
</dbReference>
<dbReference type="SUPFAM" id="SSF52172">
    <property type="entry name" value="CheY-like"/>
    <property type="match status" value="1"/>
</dbReference>
<dbReference type="PROSITE" id="PS01124">
    <property type="entry name" value="HTH_ARAC_FAMILY_2"/>
    <property type="match status" value="1"/>
</dbReference>
<sequence length="946" mass="106459">MFHTYSIFLRKALFVLVLLLIGPPMWLCAQSPVFMLRADSLAQYPQGYPLHHQNWALNQLRTLHPNFGVRTAPPEWKGSGRFTCRFLVDSSLRGRLLALRINHDGASVIYLDGREIGRIGQMDAGQQLRVPQRSPWNLFPFTINDMQPHELQLLYANNKAYFPEFTGFQVWVDTYEHLSATQLQRLQYNDGLLFSVGAQVALVFLHIFLYIFYPWQRLNLYYSIFVGLCAATLYLRYFVANTLSPPYQYLAATVFDIAMILAIFFAAVLLYSVSYGKLPLRRIWVLGIIGVLVLVYYLGNFPELPVEPTDLYFLIAIADGLWALVRAIRRGAKKMWLIGAGMFIVALFFFGVGADLLGWMHGDVARINQWMSIGLLAFPLTFSIYLALDFADTNRNLRLRLEEVGALSERSRQQEAEKLSLITEQARHLEITVAERTREVREQAEQLREMDEVKSRFVVNLTHELRTPLSLIMGPAEQLYTYATTPEEKKNAALITSNAEKLLRLINQLLDLSKLEAGKMELKKEPTDIIQLIQKTIAAFDGLSVQTQVDIRFSSEEVSIVTLTDAGKLEMILHNLLSNAVKFSPAHSRVLLSARMEWEAGQSFLHISVYDKGMGIPAHQLPYVFDRFYQADASDRRSHEGSGVGLALTKELVDLLGGNITIQSQPGWGTAVKVMLPLENISYEPSLPDAQLREEVGELPVVLVIEDHRELRDFIARLLSGMFRVITAAAGTEGLVAATQQIPDLVITDLMMPGMDGYQVCAQLKEQTLTSHIPVIMLTAKTAVESKTDGWRAGADGYLTKPFHQKELLALAENLIAGRKRLFEQYQREDAWATAREALPSREQLFIDQVRNVIEAHLADDQFNVDLLAQAVNLSRAQLHRKLKGSIGQSPGDLIRVVRLQHALQLLKAGTATVSEIAYEVGFNSPASFSTSFSAHFGYPPSAARK</sequence>
<dbReference type="InterPro" id="IPR036097">
    <property type="entry name" value="HisK_dim/P_sf"/>
</dbReference>
<dbReference type="FunFam" id="3.30.565.10:FF:000006">
    <property type="entry name" value="Sensor histidine kinase WalK"/>
    <property type="match status" value="1"/>
</dbReference>
<dbReference type="InterPro" id="IPR003594">
    <property type="entry name" value="HATPase_dom"/>
</dbReference>
<dbReference type="Gene3D" id="1.10.287.130">
    <property type="match status" value="1"/>
</dbReference>
<dbReference type="InterPro" id="IPR036890">
    <property type="entry name" value="HATPase_C_sf"/>
</dbReference>
<dbReference type="PROSITE" id="PS50109">
    <property type="entry name" value="HIS_KIN"/>
    <property type="match status" value="1"/>
</dbReference>
<dbReference type="OrthoDB" id="1489484at2"/>
<evidence type="ECO:0000256" key="2">
    <source>
        <dbReference type="ARBA" id="ARBA00012438"/>
    </source>
</evidence>
<gene>
    <name evidence="14" type="ORF">GA0116948_12316</name>
</gene>
<proteinExistence type="predicted"/>
<dbReference type="CDD" id="cd00082">
    <property type="entry name" value="HisKA"/>
    <property type="match status" value="1"/>
</dbReference>
<dbReference type="InterPro" id="IPR003661">
    <property type="entry name" value="HisK_dim/P_dom"/>
</dbReference>
<feature type="domain" description="Histidine kinase" evidence="12">
    <location>
        <begin position="460"/>
        <end position="680"/>
    </location>
</feature>
<feature type="transmembrane region" description="Helical" evidence="10">
    <location>
        <begin position="370"/>
        <end position="391"/>
    </location>
</feature>
<dbReference type="InterPro" id="IPR009057">
    <property type="entry name" value="Homeodomain-like_sf"/>
</dbReference>
<dbReference type="SUPFAM" id="SSF55874">
    <property type="entry name" value="ATPase domain of HSP90 chaperone/DNA topoisomerase II/histidine kinase"/>
    <property type="match status" value="1"/>
</dbReference>
<evidence type="ECO:0000256" key="3">
    <source>
        <dbReference type="ARBA" id="ARBA00022553"/>
    </source>
</evidence>
<keyword evidence="5 14" id="KW-0418">Kinase</keyword>
<feature type="modified residue" description="4-aspartylphosphate" evidence="9">
    <location>
        <position position="749"/>
    </location>
</feature>
<dbReference type="GO" id="GO:0003700">
    <property type="term" value="F:DNA-binding transcription factor activity"/>
    <property type="evidence" value="ECO:0007669"/>
    <property type="project" value="InterPro"/>
</dbReference>
<keyword evidence="10" id="KW-0472">Membrane</keyword>
<dbReference type="InterPro" id="IPR018062">
    <property type="entry name" value="HTH_AraC-typ_CS"/>
</dbReference>
<keyword evidence="10" id="KW-1133">Transmembrane helix</keyword>
<dbReference type="SMART" id="SM00387">
    <property type="entry name" value="HATPase_c"/>
    <property type="match status" value="1"/>
</dbReference>
<dbReference type="GO" id="GO:0043565">
    <property type="term" value="F:sequence-specific DNA binding"/>
    <property type="evidence" value="ECO:0007669"/>
    <property type="project" value="InterPro"/>
</dbReference>
<dbReference type="Pfam" id="PF00512">
    <property type="entry name" value="HisKA"/>
    <property type="match status" value="1"/>
</dbReference>
<keyword evidence="6" id="KW-0805">Transcription regulation</keyword>
<feature type="domain" description="HTH araC/xylS-type" evidence="11">
    <location>
        <begin position="848"/>
        <end position="946"/>
    </location>
</feature>
<evidence type="ECO:0000256" key="10">
    <source>
        <dbReference type="SAM" id="Phobius"/>
    </source>
</evidence>
<dbReference type="Gene3D" id="3.40.50.2300">
    <property type="match status" value="1"/>
</dbReference>
<keyword evidence="4" id="KW-0808">Transferase</keyword>
<dbReference type="STRING" id="1335309.GA0116948_12316"/>
<feature type="transmembrane region" description="Helical" evidence="10">
    <location>
        <begin position="220"/>
        <end position="237"/>
    </location>
</feature>
<dbReference type="GO" id="GO:0000155">
    <property type="term" value="F:phosphorelay sensor kinase activity"/>
    <property type="evidence" value="ECO:0007669"/>
    <property type="project" value="InterPro"/>
</dbReference>
<dbReference type="PANTHER" id="PTHR43547:SF2">
    <property type="entry name" value="HYBRID SIGNAL TRANSDUCTION HISTIDINE KINASE C"/>
    <property type="match status" value="1"/>
</dbReference>
<name>A0A1C4G5B5_9BACT</name>
<comment type="catalytic activity">
    <reaction evidence="1">
        <text>ATP + protein L-histidine = ADP + protein N-phospho-L-histidine.</text>
        <dbReference type="EC" id="2.7.13.3"/>
    </reaction>
</comment>
<keyword evidence="15" id="KW-1185">Reference proteome</keyword>
<evidence type="ECO:0000259" key="12">
    <source>
        <dbReference type="PROSITE" id="PS50109"/>
    </source>
</evidence>
<dbReference type="EC" id="2.7.13.3" evidence="2"/>
<keyword evidence="10" id="KW-0812">Transmembrane</keyword>
<evidence type="ECO:0000313" key="14">
    <source>
        <dbReference type="EMBL" id="SCC63360.1"/>
    </source>
</evidence>
<dbReference type="Gene3D" id="1.10.10.60">
    <property type="entry name" value="Homeodomain-like"/>
    <property type="match status" value="1"/>
</dbReference>
<evidence type="ECO:0000256" key="7">
    <source>
        <dbReference type="ARBA" id="ARBA00023125"/>
    </source>
</evidence>
<feature type="transmembrane region" description="Helical" evidence="10">
    <location>
        <begin position="311"/>
        <end position="328"/>
    </location>
</feature>
<dbReference type="Proteomes" id="UP000242818">
    <property type="component" value="Unassembled WGS sequence"/>
</dbReference>
<evidence type="ECO:0000256" key="4">
    <source>
        <dbReference type="ARBA" id="ARBA00022679"/>
    </source>
</evidence>
<dbReference type="PROSITE" id="PS50110">
    <property type="entry name" value="RESPONSE_REGULATORY"/>
    <property type="match status" value="1"/>
</dbReference>
<evidence type="ECO:0000256" key="6">
    <source>
        <dbReference type="ARBA" id="ARBA00023015"/>
    </source>
</evidence>
<feature type="domain" description="Response regulatory" evidence="13">
    <location>
        <begin position="701"/>
        <end position="816"/>
    </location>
</feature>
<feature type="transmembrane region" description="Helical" evidence="10">
    <location>
        <begin position="335"/>
        <end position="358"/>
    </location>
</feature>
<evidence type="ECO:0000256" key="9">
    <source>
        <dbReference type="PROSITE-ProRule" id="PRU00169"/>
    </source>
</evidence>
<evidence type="ECO:0000259" key="11">
    <source>
        <dbReference type="PROSITE" id="PS01124"/>
    </source>
</evidence>
<keyword evidence="7" id="KW-0238">DNA-binding</keyword>
<dbReference type="InterPro" id="IPR018060">
    <property type="entry name" value="HTH_AraC"/>
</dbReference>
<dbReference type="SMART" id="SM00388">
    <property type="entry name" value="HisKA"/>
    <property type="match status" value="1"/>
</dbReference>
<dbReference type="SUPFAM" id="SSF47384">
    <property type="entry name" value="Homodimeric domain of signal transducing histidine kinase"/>
    <property type="match status" value="1"/>
</dbReference>
<dbReference type="PRINTS" id="PR00344">
    <property type="entry name" value="BCTRLSENSOR"/>
</dbReference>
<dbReference type="Pfam" id="PF02518">
    <property type="entry name" value="HATPase_c"/>
    <property type="match status" value="1"/>
</dbReference>
<dbReference type="SMART" id="SM00342">
    <property type="entry name" value="HTH_ARAC"/>
    <property type="match status" value="1"/>
</dbReference>
<reference evidence="14 15" key="1">
    <citation type="submission" date="2016-08" db="EMBL/GenBank/DDBJ databases">
        <authorList>
            <person name="Seilhamer J.J."/>
        </authorList>
    </citation>
    <scope>NUCLEOTIDE SEQUENCE [LARGE SCALE GENOMIC DNA]</scope>
    <source>
        <strain evidence="14 15">A37T2</strain>
    </source>
</reference>
<dbReference type="Gene3D" id="3.30.565.10">
    <property type="entry name" value="Histidine kinase-like ATPase, C-terminal domain"/>
    <property type="match status" value="1"/>
</dbReference>
<accession>A0A1C4G5B5</accession>
<organism evidence="14 15">
    <name type="scientific">Chitinophaga costaii</name>
    <dbReference type="NCBI Taxonomy" id="1335309"/>
    <lineage>
        <taxon>Bacteria</taxon>
        <taxon>Pseudomonadati</taxon>
        <taxon>Bacteroidota</taxon>
        <taxon>Chitinophagia</taxon>
        <taxon>Chitinophagales</taxon>
        <taxon>Chitinophagaceae</taxon>
        <taxon>Chitinophaga</taxon>
    </lineage>
</organism>
<dbReference type="InterPro" id="IPR001789">
    <property type="entry name" value="Sig_transdc_resp-reg_receiver"/>
</dbReference>
<dbReference type="InterPro" id="IPR004358">
    <property type="entry name" value="Sig_transdc_His_kin-like_C"/>
</dbReference>
<dbReference type="Pfam" id="PF12833">
    <property type="entry name" value="HTH_18"/>
    <property type="match status" value="1"/>
</dbReference>
<dbReference type="Pfam" id="PF00072">
    <property type="entry name" value="Response_reg"/>
    <property type="match status" value="1"/>
</dbReference>
<feature type="transmembrane region" description="Helical" evidence="10">
    <location>
        <begin position="249"/>
        <end position="271"/>
    </location>
</feature>
<dbReference type="InterPro" id="IPR011623">
    <property type="entry name" value="7TMR_DISM_rcpt_extracell_dom1"/>
</dbReference>
<evidence type="ECO:0000256" key="1">
    <source>
        <dbReference type="ARBA" id="ARBA00000085"/>
    </source>
</evidence>
<feature type="transmembrane region" description="Helical" evidence="10">
    <location>
        <begin position="192"/>
        <end position="213"/>
    </location>
</feature>